<evidence type="ECO:0000313" key="4">
    <source>
        <dbReference type="Proteomes" id="UP001642540"/>
    </source>
</evidence>
<reference evidence="3 4" key="1">
    <citation type="submission" date="2024-08" db="EMBL/GenBank/DDBJ databases">
        <authorList>
            <person name="Cucini C."/>
            <person name="Frati F."/>
        </authorList>
    </citation>
    <scope>NUCLEOTIDE SEQUENCE [LARGE SCALE GENOMIC DNA]</scope>
</reference>
<feature type="coiled-coil region" evidence="1">
    <location>
        <begin position="125"/>
        <end position="240"/>
    </location>
</feature>
<evidence type="ECO:0000256" key="1">
    <source>
        <dbReference type="SAM" id="Coils"/>
    </source>
</evidence>
<comment type="caution">
    <text evidence="3">The sequence shown here is derived from an EMBL/GenBank/DDBJ whole genome shotgun (WGS) entry which is preliminary data.</text>
</comment>
<protein>
    <submittedName>
        <fullName evidence="3">Uncharacterized protein</fullName>
    </submittedName>
</protein>
<feature type="compositionally biased region" description="Basic residues" evidence="2">
    <location>
        <begin position="308"/>
        <end position="317"/>
    </location>
</feature>
<feature type="compositionally biased region" description="Basic and acidic residues" evidence="2">
    <location>
        <begin position="318"/>
        <end position="329"/>
    </location>
</feature>
<dbReference type="Proteomes" id="UP001642540">
    <property type="component" value="Unassembled WGS sequence"/>
</dbReference>
<sequence>MAENTCFFSKSTPEIVPDVIDLFSDDEEIYTTPPESFNHQQPLSTPPPPFVPPETQVFLEEQHQPTPIAVFNVGDEDPVSYNDYPSVDYETGLIIPDQVFPPSQTRSLGEPIYVNDISEMLEILSLDHKTEIDDLNQQLSSKQEELESEKKIVNVVSANYEEQVDYVSQLLAELKQVKSELEDTKLKLSNAEEELEAARRDVIKNLRKTKELEKRQEKEIDVLKAENDRLKKEAQKEAETPVVKANGVRLKGIQKTVHWLPTLAPVASSSGILRRKSVNSTKAVKKAVISVHANLEKKKSEPQQQQKPKAKGKKGTRAKPESESTKENVKAPAKPRRKKVIETEKIESNNQVNTIEDASGSGKHNEANQNAKIGTMKSHRRVNKPTLIQ</sequence>
<dbReference type="EMBL" id="CAXLJM020000011">
    <property type="protein sequence ID" value="CAL8076243.1"/>
    <property type="molecule type" value="Genomic_DNA"/>
</dbReference>
<proteinExistence type="predicted"/>
<organism evidence="3 4">
    <name type="scientific">Orchesella dallaii</name>
    <dbReference type="NCBI Taxonomy" id="48710"/>
    <lineage>
        <taxon>Eukaryota</taxon>
        <taxon>Metazoa</taxon>
        <taxon>Ecdysozoa</taxon>
        <taxon>Arthropoda</taxon>
        <taxon>Hexapoda</taxon>
        <taxon>Collembola</taxon>
        <taxon>Entomobryomorpha</taxon>
        <taxon>Entomobryoidea</taxon>
        <taxon>Orchesellidae</taxon>
        <taxon>Orchesellinae</taxon>
        <taxon>Orchesella</taxon>
    </lineage>
</organism>
<evidence type="ECO:0000256" key="2">
    <source>
        <dbReference type="SAM" id="MobiDB-lite"/>
    </source>
</evidence>
<keyword evidence="1" id="KW-0175">Coiled coil</keyword>
<evidence type="ECO:0000313" key="3">
    <source>
        <dbReference type="EMBL" id="CAL8076243.1"/>
    </source>
</evidence>
<feature type="region of interest" description="Disordered" evidence="2">
    <location>
        <begin position="294"/>
        <end position="389"/>
    </location>
</feature>
<accession>A0ABP1PSY1</accession>
<name>A0ABP1PSY1_9HEXA</name>
<keyword evidence="4" id="KW-1185">Reference proteome</keyword>
<feature type="region of interest" description="Disordered" evidence="2">
    <location>
        <begin position="29"/>
        <end position="49"/>
    </location>
</feature>
<gene>
    <name evidence="3" type="ORF">ODALV1_LOCUS3406</name>
</gene>